<proteinExistence type="predicted"/>
<dbReference type="Pfam" id="PF13432">
    <property type="entry name" value="TPR_16"/>
    <property type="match status" value="1"/>
</dbReference>
<dbReference type="Gene3D" id="3.40.50.300">
    <property type="entry name" value="P-loop containing nucleotide triphosphate hydrolases"/>
    <property type="match status" value="1"/>
</dbReference>
<dbReference type="SMART" id="SM00028">
    <property type="entry name" value="TPR"/>
    <property type="match status" value="8"/>
</dbReference>
<feature type="repeat" description="TPR" evidence="1">
    <location>
        <begin position="774"/>
        <end position="807"/>
    </location>
</feature>
<dbReference type="InterPro" id="IPR019734">
    <property type="entry name" value="TPR_rpt"/>
</dbReference>
<dbReference type="SUPFAM" id="SSF81901">
    <property type="entry name" value="HCP-like"/>
    <property type="match status" value="1"/>
</dbReference>
<feature type="repeat" description="TPR" evidence="1">
    <location>
        <begin position="1010"/>
        <end position="1043"/>
    </location>
</feature>
<feature type="repeat" description="TPR" evidence="1">
    <location>
        <begin position="854"/>
        <end position="887"/>
    </location>
</feature>
<dbReference type="SUPFAM" id="SSF52540">
    <property type="entry name" value="P-loop containing nucleoside triphosphate hydrolases"/>
    <property type="match status" value="1"/>
</dbReference>
<comment type="caution">
    <text evidence="4">The sequence shown here is derived from an EMBL/GenBank/DDBJ whole genome shotgun (WGS) entry which is preliminary data.</text>
</comment>
<feature type="transmembrane region" description="Helical" evidence="3">
    <location>
        <begin position="487"/>
        <end position="508"/>
    </location>
</feature>
<sequence length="1071" mass="122997">MTRDYEYKVGGSLEEDAPSYVVRQADSELYHALKAGKLCYVFNSRQMGKTSLLVRTMKRLEADGFACAVIDVSGLGSQEITLEQWYASIIDSLLTELNFVEPEDLSAWWDKSIEISPVRRLGKLLDELLLPNITQNIVIFIDEIDSILRLDFPADDFFALIRSCYQKRSFKAEYQRLTFALVGVATPSDLIKDEERTPFNIGTAIQLYGFKIDEITPLARGLVGKFENPQAVMQEVLAWTGGQPLLTQKVCNLLIQDLKNPTPSPSPQARRGEKEVKGWMKTVVRTGIIDDWEVRDEQEHLKTIQDRILANELIAVRLLGFYQQILQKGEIAVDGSSEQMRLRLTGLVVEQQRKLRVYNKIYANIFNLIWVEKELDKLRPYADAFKAWVDSKFNDDSYLLRGEDLEKARVWADGKSLSNADSRFLSASVEAELNEKVAKAEAKENKALEEERKAKQRLTEVEEKAELDLEKANKDLIQVKKTTKRQIYIGIFVLMLSIILAMGALLVARKASRYARNQNYELGRVLRNKDDVIIELNNKKQELAFLTSKLTKVEDAFINITLREKNTQQKAQHNIKKINNLEYQKKLIYNNLTFQKKNLSQLINQNKEKNIELKQKTNELLQEKEKIFAANNQLENLNEMLQKKNTKINEMEHQFNGVKEELQDISIKRDNLKMMIDTLLQQLEVITGEFAGILSLKDSEIPENFKPKIRQINDSHNKLLKLILEYRGYNNESAQTLTNLGNASLQQGNYLESLNFYKQAFSIYRGSKDKTKQGTVLNNIATVYVNLGDYKKALELYNESLTISREIKSRKNEGVLLSNIAVVYRKLDNNDKALEYSLQSLSIFREIKDRDEEARTLSNIGITYEKRNEYVEALNYYNQALSLVKEVGNRAEEGKLLNNIGDLYSQLGDKQKALDFYQQSLIIARSISDKDLEAMNLVNIGVTYRTLGDYKVAIDYFNQALQLDPNNADIYYHRGISYLLQKGGYASGLDDISKAMADLNQVLRLNPNNANVYYYRGLIYIYLKESEKAVADFQRAANLYQQEGNIRDYENAQNEIKKAQNEIKKIQGGSR</sequence>
<accession>A0A846HGL7</accession>
<keyword evidence="5" id="KW-1185">Reference proteome</keyword>
<evidence type="ECO:0000256" key="1">
    <source>
        <dbReference type="PROSITE-ProRule" id="PRU00339"/>
    </source>
</evidence>
<dbReference type="PROSITE" id="PS50005">
    <property type="entry name" value="TPR"/>
    <property type="match status" value="6"/>
</dbReference>
<protein>
    <submittedName>
        <fullName evidence="4">Tetratricopeptide repeat protein</fullName>
    </submittedName>
</protein>
<dbReference type="InterPro" id="IPR011990">
    <property type="entry name" value="TPR-like_helical_dom_sf"/>
</dbReference>
<evidence type="ECO:0000313" key="5">
    <source>
        <dbReference type="Proteomes" id="UP000031549"/>
    </source>
</evidence>
<reference evidence="4 5" key="1">
    <citation type="journal article" date="2015" name="Genome Announc.">
        <title>Draft Genome Sequence of Cyanobacterium Hassallia byssoidea Strain VB512170, Isolated from Monuments in India.</title>
        <authorList>
            <person name="Singh D."/>
            <person name="Chandrababunaidu M.M."/>
            <person name="Panda A."/>
            <person name="Sen D."/>
            <person name="Bhattacharyya S."/>
            <person name="Adhikary S.P."/>
            <person name="Tripathy S."/>
        </authorList>
    </citation>
    <scope>NUCLEOTIDE SEQUENCE [LARGE SCALE GENOMIC DNA]</scope>
    <source>
        <strain evidence="4 5">VB512170</strain>
    </source>
</reference>
<keyword evidence="3" id="KW-0472">Membrane</keyword>
<keyword evidence="3" id="KW-0812">Transmembrane</keyword>
<feature type="coiled-coil region" evidence="2">
    <location>
        <begin position="426"/>
        <end position="482"/>
    </location>
</feature>
<feature type="coiled-coil region" evidence="2">
    <location>
        <begin position="1023"/>
        <end position="1069"/>
    </location>
</feature>
<name>A0A846HGL7_9CYAN</name>
<dbReference type="PROSITE" id="PS50293">
    <property type="entry name" value="TPR_REGION"/>
    <property type="match status" value="2"/>
</dbReference>
<keyword evidence="3" id="KW-1133">Transmembrane helix</keyword>
<organism evidence="4 5">
    <name type="scientific">Hassallia byssoidea VB512170</name>
    <dbReference type="NCBI Taxonomy" id="1304833"/>
    <lineage>
        <taxon>Bacteria</taxon>
        <taxon>Bacillati</taxon>
        <taxon>Cyanobacteriota</taxon>
        <taxon>Cyanophyceae</taxon>
        <taxon>Nostocales</taxon>
        <taxon>Tolypothrichaceae</taxon>
        <taxon>Hassallia</taxon>
    </lineage>
</organism>
<keyword evidence="2" id="KW-0175">Coiled coil</keyword>
<evidence type="ECO:0000313" key="4">
    <source>
        <dbReference type="EMBL" id="NEU75541.1"/>
    </source>
</evidence>
<dbReference type="RefSeq" id="WP_052325719.1">
    <property type="nucleotide sequence ID" value="NZ_JTCM02000072.1"/>
</dbReference>
<evidence type="ECO:0000256" key="3">
    <source>
        <dbReference type="SAM" id="Phobius"/>
    </source>
</evidence>
<dbReference type="PANTHER" id="PTHR10098:SF108">
    <property type="entry name" value="TETRATRICOPEPTIDE REPEAT PROTEIN 28"/>
    <property type="match status" value="1"/>
</dbReference>
<gene>
    <name evidence="4" type="ORF">PI95_024020</name>
</gene>
<dbReference type="Pfam" id="PF13424">
    <property type="entry name" value="TPR_12"/>
    <property type="match status" value="3"/>
</dbReference>
<dbReference type="PANTHER" id="PTHR10098">
    <property type="entry name" value="RAPSYN-RELATED"/>
    <property type="match status" value="1"/>
</dbReference>
<feature type="coiled-coil region" evidence="2">
    <location>
        <begin position="596"/>
        <end position="668"/>
    </location>
</feature>
<feature type="repeat" description="TPR" evidence="1">
    <location>
        <begin position="894"/>
        <end position="927"/>
    </location>
</feature>
<dbReference type="AlphaFoldDB" id="A0A846HGL7"/>
<keyword evidence="1" id="KW-0802">TPR repeat</keyword>
<dbReference type="InterPro" id="IPR027417">
    <property type="entry name" value="P-loop_NTPase"/>
</dbReference>
<dbReference type="Gene3D" id="1.25.40.10">
    <property type="entry name" value="Tetratricopeptide repeat domain"/>
    <property type="match status" value="4"/>
</dbReference>
<feature type="repeat" description="TPR" evidence="1">
    <location>
        <begin position="734"/>
        <end position="767"/>
    </location>
</feature>
<dbReference type="EMBL" id="JTCM02000072">
    <property type="protein sequence ID" value="NEU75541.1"/>
    <property type="molecule type" value="Genomic_DNA"/>
</dbReference>
<evidence type="ECO:0000256" key="2">
    <source>
        <dbReference type="SAM" id="Coils"/>
    </source>
</evidence>
<feature type="repeat" description="TPR" evidence="1">
    <location>
        <begin position="934"/>
        <end position="967"/>
    </location>
</feature>
<dbReference type="Pfam" id="PF14516">
    <property type="entry name" value="AAA_35"/>
    <property type="match status" value="1"/>
</dbReference>
<dbReference type="SUPFAM" id="SSF48452">
    <property type="entry name" value="TPR-like"/>
    <property type="match status" value="2"/>
</dbReference>
<dbReference type="Proteomes" id="UP000031549">
    <property type="component" value="Unassembled WGS sequence"/>
</dbReference>